<comment type="subcellular location">
    <subcellularLocation>
        <location evidence="1">Cell membrane</location>
        <topology evidence="1">Multi-pass membrane protein</topology>
    </subcellularLocation>
</comment>
<dbReference type="PATRIC" id="fig|1538.10.peg.2851"/>
<dbReference type="Proteomes" id="UP000077407">
    <property type="component" value="Unassembled WGS sequence"/>
</dbReference>
<proteinExistence type="inferred from homology"/>
<feature type="transmembrane region" description="Helical" evidence="7">
    <location>
        <begin position="182"/>
        <end position="203"/>
    </location>
</feature>
<dbReference type="SUPFAM" id="SSF103481">
    <property type="entry name" value="Multidrug resistance efflux transporter EmrE"/>
    <property type="match status" value="2"/>
</dbReference>
<feature type="domain" description="EamA" evidence="8">
    <location>
        <begin position="156"/>
        <end position="285"/>
    </location>
</feature>
<feature type="transmembrane region" description="Helical" evidence="7">
    <location>
        <begin position="157"/>
        <end position="175"/>
    </location>
</feature>
<comment type="similarity">
    <text evidence="2">Belongs to the EamA transporter family.</text>
</comment>
<evidence type="ECO:0000256" key="5">
    <source>
        <dbReference type="ARBA" id="ARBA00022989"/>
    </source>
</evidence>
<organism evidence="9 10">
    <name type="scientific">Clostridium ljungdahlii</name>
    <dbReference type="NCBI Taxonomy" id="1538"/>
    <lineage>
        <taxon>Bacteria</taxon>
        <taxon>Bacillati</taxon>
        <taxon>Bacillota</taxon>
        <taxon>Clostridia</taxon>
        <taxon>Eubacteriales</taxon>
        <taxon>Clostridiaceae</taxon>
        <taxon>Clostridium</taxon>
    </lineage>
</organism>
<feature type="transmembrane region" description="Helical" evidence="7">
    <location>
        <begin position="209"/>
        <end position="232"/>
    </location>
</feature>
<dbReference type="PANTHER" id="PTHR42920:SF5">
    <property type="entry name" value="EAMA DOMAIN-CONTAINING PROTEIN"/>
    <property type="match status" value="1"/>
</dbReference>
<evidence type="ECO:0000256" key="2">
    <source>
        <dbReference type="ARBA" id="ARBA00007362"/>
    </source>
</evidence>
<evidence type="ECO:0000256" key="3">
    <source>
        <dbReference type="ARBA" id="ARBA00022475"/>
    </source>
</evidence>
<keyword evidence="3" id="KW-1003">Cell membrane</keyword>
<comment type="caution">
    <text evidence="9">The sequence shown here is derived from an EMBL/GenBank/DDBJ whole genome shotgun (WGS) entry which is preliminary data.</text>
</comment>
<feature type="transmembrane region" description="Helical" evidence="7">
    <location>
        <begin position="244"/>
        <end position="264"/>
    </location>
</feature>
<evidence type="ECO:0000313" key="9">
    <source>
        <dbReference type="EMBL" id="OAA86019.1"/>
    </source>
</evidence>
<feature type="domain" description="EamA" evidence="8">
    <location>
        <begin position="10"/>
        <end position="143"/>
    </location>
</feature>
<dbReference type="InterPro" id="IPR037185">
    <property type="entry name" value="EmrE-like"/>
</dbReference>
<feature type="transmembrane region" description="Helical" evidence="7">
    <location>
        <begin position="69"/>
        <end position="91"/>
    </location>
</feature>
<keyword evidence="5 7" id="KW-1133">Transmembrane helix</keyword>
<evidence type="ECO:0000256" key="4">
    <source>
        <dbReference type="ARBA" id="ARBA00022692"/>
    </source>
</evidence>
<evidence type="ECO:0000256" key="7">
    <source>
        <dbReference type="SAM" id="Phobius"/>
    </source>
</evidence>
<feature type="transmembrane region" description="Helical" evidence="7">
    <location>
        <begin position="35"/>
        <end position="57"/>
    </location>
</feature>
<dbReference type="PANTHER" id="PTHR42920">
    <property type="entry name" value="OS03G0707200 PROTEIN-RELATED"/>
    <property type="match status" value="1"/>
</dbReference>
<dbReference type="EMBL" id="LITT01000027">
    <property type="protein sequence ID" value="OAA86019.1"/>
    <property type="molecule type" value="Genomic_DNA"/>
</dbReference>
<sequence length="304" mass="33211">MNKGVLKSSMLLLITSAIWGFAFVAQRVGMNYVGAFTFNGVRFGLGAFSLLPLIIFYKEKGKNKEKNKSFKSVFLSGLFTGLIVFLASSFQQVGLIGTTAGKAAFITGLYIVFVPIMGMFLKRHVGLNSWIGALIAVVGLYFLCVTSSFFISHSDLLELGSAFFFAVQIILIDIFSKKFDTLKLAFFQFITCSVLSLITAVLFENITISGVLQAVIPILYGGIFSVGIAYTLQIVAQKNAEPTHAAIIMSMESVFAAIGGFLVLNEYLSLRAIFGCGLMLAGMIICQMRPREICHVKIEACKKR</sequence>
<dbReference type="GO" id="GO:0005886">
    <property type="term" value="C:plasma membrane"/>
    <property type="evidence" value="ECO:0007669"/>
    <property type="project" value="UniProtKB-SubCell"/>
</dbReference>
<accession>A0A168NA86</accession>
<dbReference type="AlphaFoldDB" id="A0A168NA86"/>
<feature type="transmembrane region" description="Helical" evidence="7">
    <location>
        <begin position="270"/>
        <end position="288"/>
    </location>
</feature>
<name>A0A168NA86_9CLOT</name>
<reference evidence="9 10" key="1">
    <citation type="journal article" date="2015" name="Biotechnol. Bioeng.">
        <title>Genome sequence and phenotypic characterization of Caulobacter segnis.</title>
        <authorList>
            <person name="Patel S."/>
            <person name="Fletcher B."/>
            <person name="Scott D.C."/>
            <person name="Ely B."/>
        </authorList>
    </citation>
    <scope>NUCLEOTIDE SEQUENCE [LARGE SCALE GENOMIC DNA]</scope>
    <source>
        <strain evidence="9 10">ERI-2</strain>
    </source>
</reference>
<dbReference type="Pfam" id="PF00892">
    <property type="entry name" value="EamA"/>
    <property type="match status" value="2"/>
</dbReference>
<protein>
    <submittedName>
        <fullName evidence="9">EamA-like transporter family protein</fullName>
    </submittedName>
</protein>
<keyword evidence="6 7" id="KW-0472">Membrane</keyword>
<evidence type="ECO:0000256" key="1">
    <source>
        <dbReference type="ARBA" id="ARBA00004651"/>
    </source>
</evidence>
<feature type="transmembrane region" description="Helical" evidence="7">
    <location>
        <begin position="130"/>
        <end position="151"/>
    </location>
</feature>
<dbReference type="InterPro" id="IPR051258">
    <property type="entry name" value="Diverse_Substrate_Transporter"/>
</dbReference>
<gene>
    <name evidence="9" type="ORF">WY13_02479</name>
</gene>
<keyword evidence="4 7" id="KW-0812">Transmembrane</keyword>
<evidence type="ECO:0000313" key="10">
    <source>
        <dbReference type="Proteomes" id="UP000077407"/>
    </source>
</evidence>
<dbReference type="InterPro" id="IPR000620">
    <property type="entry name" value="EamA_dom"/>
</dbReference>
<dbReference type="Gene3D" id="1.10.3730.20">
    <property type="match status" value="1"/>
</dbReference>
<dbReference type="OrthoDB" id="9804865at2"/>
<evidence type="ECO:0000259" key="8">
    <source>
        <dbReference type="Pfam" id="PF00892"/>
    </source>
</evidence>
<feature type="transmembrane region" description="Helical" evidence="7">
    <location>
        <begin position="103"/>
        <end position="121"/>
    </location>
</feature>
<evidence type="ECO:0000256" key="6">
    <source>
        <dbReference type="ARBA" id="ARBA00023136"/>
    </source>
</evidence>
<dbReference type="RefSeq" id="WP_063555888.1">
    <property type="nucleotide sequence ID" value="NZ_LITT01000027.1"/>
</dbReference>